<proteinExistence type="predicted"/>
<protein>
    <submittedName>
        <fullName evidence="2">Uncharacterized protein</fullName>
    </submittedName>
</protein>
<organism evidence="2 3">
    <name type="scientific">Acorus calamus</name>
    <name type="common">Sweet flag</name>
    <dbReference type="NCBI Taxonomy" id="4465"/>
    <lineage>
        <taxon>Eukaryota</taxon>
        <taxon>Viridiplantae</taxon>
        <taxon>Streptophyta</taxon>
        <taxon>Embryophyta</taxon>
        <taxon>Tracheophyta</taxon>
        <taxon>Spermatophyta</taxon>
        <taxon>Magnoliopsida</taxon>
        <taxon>Liliopsida</taxon>
        <taxon>Acoraceae</taxon>
        <taxon>Acorus</taxon>
    </lineage>
</organism>
<keyword evidence="1" id="KW-0472">Membrane</keyword>
<keyword evidence="1" id="KW-1133">Transmembrane helix</keyword>
<keyword evidence="1" id="KW-0812">Transmembrane</keyword>
<feature type="transmembrane region" description="Helical" evidence="1">
    <location>
        <begin position="57"/>
        <end position="75"/>
    </location>
</feature>
<accession>A0AAV9EC92</accession>
<reference evidence="2" key="2">
    <citation type="submission" date="2023-06" db="EMBL/GenBank/DDBJ databases">
        <authorList>
            <person name="Ma L."/>
            <person name="Liu K.-W."/>
            <person name="Li Z."/>
            <person name="Hsiao Y.-Y."/>
            <person name="Qi Y."/>
            <person name="Fu T."/>
            <person name="Tang G."/>
            <person name="Zhang D."/>
            <person name="Sun W.-H."/>
            <person name="Liu D.-K."/>
            <person name="Li Y."/>
            <person name="Chen G.-Z."/>
            <person name="Liu X.-D."/>
            <person name="Liao X.-Y."/>
            <person name="Jiang Y.-T."/>
            <person name="Yu X."/>
            <person name="Hao Y."/>
            <person name="Huang J."/>
            <person name="Zhao X.-W."/>
            <person name="Ke S."/>
            <person name="Chen Y.-Y."/>
            <person name="Wu W.-L."/>
            <person name="Hsu J.-L."/>
            <person name="Lin Y.-F."/>
            <person name="Huang M.-D."/>
            <person name="Li C.-Y."/>
            <person name="Huang L."/>
            <person name="Wang Z.-W."/>
            <person name="Zhao X."/>
            <person name="Zhong W.-Y."/>
            <person name="Peng D.-H."/>
            <person name="Ahmad S."/>
            <person name="Lan S."/>
            <person name="Zhang J.-S."/>
            <person name="Tsai W.-C."/>
            <person name="Van De Peer Y."/>
            <person name="Liu Z.-J."/>
        </authorList>
    </citation>
    <scope>NUCLEOTIDE SEQUENCE</scope>
    <source>
        <strain evidence="2">CP</strain>
        <tissue evidence="2">Leaves</tissue>
    </source>
</reference>
<name>A0AAV9EC92_ACOCL</name>
<dbReference type="AlphaFoldDB" id="A0AAV9EC92"/>
<gene>
    <name evidence="2" type="ORF">QJS10_CPA08g00422</name>
</gene>
<evidence type="ECO:0000256" key="1">
    <source>
        <dbReference type="SAM" id="Phobius"/>
    </source>
</evidence>
<evidence type="ECO:0000313" key="3">
    <source>
        <dbReference type="Proteomes" id="UP001180020"/>
    </source>
</evidence>
<sequence length="90" mass="10959">MWIFDDFTSLIRFLRTWFRSVRDAPDRRSKDRPRSLDRSQGRCCDRHLLFFKSKKRWFLLLLAFAGKWWILFTLTQPATQRGEAQVPHTK</sequence>
<reference evidence="2" key="1">
    <citation type="journal article" date="2023" name="Nat. Commun.">
        <title>Diploid and tetraploid genomes of Acorus and the evolution of monocots.</title>
        <authorList>
            <person name="Ma L."/>
            <person name="Liu K.W."/>
            <person name="Li Z."/>
            <person name="Hsiao Y.Y."/>
            <person name="Qi Y."/>
            <person name="Fu T."/>
            <person name="Tang G.D."/>
            <person name="Zhang D."/>
            <person name="Sun W.H."/>
            <person name="Liu D.K."/>
            <person name="Li Y."/>
            <person name="Chen G.Z."/>
            <person name="Liu X.D."/>
            <person name="Liao X.Y."/>
            <person name="Jiang Y.T."/>
            <person name="Yu X."/>
            <person name="Hao Y."/>
            <person name="Huang J."/>
            <person name="Zhao X.W."/>
            <person name="Ke S."/>
            <person name="Chen Y.Y."/>
            <person name="Wu W.L."/>
            <person name="Hsu J.L."/>
            <person name="Lin Y.F."/>
            <person name="Huang M.D."/>
            <person name="Li C.Y."/>
            <person name="Huang L."/>
            <person name="Wang Z.W."/>
            <person name="Zhao X."/>
            <person name="Zhong W.Y."/>
            <person name="Peng D.H."/>
            <person name="Ahmad S."/>
            <person name="Lan S."/>
            <person name="Zhang J.S."/>
            <person name="Tsai W.C."/>
            <person name="Van de Peer Y."/>
            <person name="Liu Z.J."/>
        </authorList>
    </citation>
    <scope>NUCLEOTIDE SEQUENCE</scope>
    <source>
        <strain evidence="2">CP</strain>
    </source>
</reference>
<evidence type="ECO:0000313" key="2">
    <source>
        <dbReference type="EMBL" id="KAK1310842.1"/>
    </source>
</evidence>
<comment type="caution">
    <text evidence="2">The sequence shown here is derived from an EMBL/GenBank/DDBJ whole genome shotgun (WGS) entry which is preliminary data.</text>
</comment>
<dbReference type="EMBL" id="JAUJYO010000008">
    <property type="protein sequence ID" value="KAK1310842.1"/>
    <property type="molecule type" value="Genomic_DNA"/>
</dbReference>
<dbReference type="Proteomes" id="UP001180020">
    <property type="component" value="Unassembled WGS sequence"/>
</dbReference>
<keyword evidence="3" id="KW-1185">Reference proteome</keyword>